<dbReference type="Gramene" id="PRQ44920">
    <property type="protein sequence ID" value="PRQ44920"/>
    <property type="gene ID" value="RchiOBHm_Chr3g0484491"/>
</dbReference>
<accession>A0A2P6RER2</accession>
<feature type="region of interest" description="Disordered" evidence="1">
    <location>
        <begin position="23"/>
        <end position="145"/>
    </location>
</feature>
<feature type="compositionally biased region" description="Polar residues" evidence="1">
    <location>
        <begin position="84"/>
        <end position="111"/>
    </location>
</feature>
<dbReference type="AlphaFoldDB" id="A0A2P6RER2"/>
<feature type="compositionally biased region" description="Low complexity" evidence="1">
    <location>
        <begin position="120"/>
        <end position="143"/>
    </location>
</feature>
<dbReference type="PRINTS" id="PR01218">
    <property type="entry name" value="PSTLEXTENSIN"/>
</dbReference>
<organism evidence="2 3">
    <name type="scientific">Rosa chinensis</name>
    <name type="common">China rose</name>
    <dbReference type="NCBI Taxonomy" id="74649"/>
    <lineage>
        <taxon>Eukaryota</taxon>
        <taxon>Viridiplantae</taxon>
        <taxon>Streptophyta</taxon>
        <taxon>Embryophyta</taxon>
        <taxon>Tracheophyta</taxon>
        <taxon>Spermatophyta</taxon>
        <taxon>Magnoliopsida</taxon>
        <taxon>eudicotyledons</taxon>
        <taxon>Gunneridae</taxon>
        <taxon>Pentapetalae</taxon>
        <taxon>rosids</taxon>
        <taxon>fabids</taxon>
        <taxon>Rosales</taxon>
        <taxon>Rosaceae</taxon>
        <taxon>Rosoideae</taxon>
        <taxon>Rosoideae incertae sedis</taxon>
        <taxon>Rosa</taxon>
    </lineage>
</organism>
<protein>
    <submittedName>
        <fullName evidence="2">Putative pistil-specific extensin-like protein</fullName>
    </submittedName>
</protein>
<gene>
    <name evidence="2" type="ORF">RchiOBHm_Chr3g0484491</name>
</gene>
<keyword evidence="3" id="KW-1185">Reference proteome</keyword>
<comment type="caution">
    <text evidence="2">The sequence shown here is derived from an EMBL/GenBank/DDBJ whole genome shotgun (WGS) entry which is preliminary data.</text>
</comment>
<name>A0A2P6RER2_ROSCH</name>
<evidence type="ECO:0000313" key="2">
    <source>
        <dbReference type="EMBL" id="PRQ44920.1"/>
    </source>
</evidence>
<dbReference type="InterPro" id="IPR003882">
    <property type="entry name" value="Pistil_extensin"/>
</dbReference>
<sequence length="438" mass="45180">MQSTRTPMPVMDPRRLDLLADMAAKPKHDRRSRCVSASVRSSGLCTSVRSSGLAASVRSSRASGSRDSGSRASLPSGSRDSRASLPSGSRDSRASLPSGSRDSRASLPSGSRDSRASLPSGSRTSGSASRASGSGSRASSSRAIPLTKAADQTFVEVSGSRASGSGSAISPIKAAGQTVLEVSGSRASGSGSRASSSRAISPIKAAGQTVLEVEVAAPPVAAPVAAPPVAAPVAAPPVAAPVAAPPVAAPVAAPPVAAPVAAPPVAAPPVAAPLVAAVAAPPAAYDPLALSLETTGVTSTSDCTVPGALFSQLVVAEDFRLSFLSIQQMKTIVFYYSHILRIEGYDWKSHAVLSSFVSCRMMPRMTIQQELEAARNRVRFDQGERCRGTYAGLFLTLLRTVAQLWVELEAQHFSLSRVLSIKKESLKMYCQIFDASLL</sequence>
<dbReference type="EMBL" id="PDCK01000041">
    <property type="protein sequence ID" value="PRQ44920.1"/>
    <property type="molecule type" value="Genomic_DNA"/>
</dbReference>
<reference evidence="2 3" key="1">
    <citation type="journal article" date="2018" name="Nat. Genet.">
        <title>The Rosa genome provides new insights in the design of modern roses.</title>
        <authorList>
            <person name="Bendahmane M."/>
        </authorList>
    </citation>
    <scope>NUCLEOTIDE SEQUENCE [LARGE SCALE GENOMIC DNA]</scope>
    <source>
        <strain evidence="3">cv. Old Blush</strain>
    </source>
</reference>
<dbReference type="Proteomes" id="UP000238479">
    <property type="component" value="Chromosome 3"/>
</dbReference>
<evidence type="ECO:0000256" key="1">
    <source>
        <dbReference type="SAM" id="MobiDB-lite"/>
    </source>
</evidence>
<proteinExistence type="predicted"/>
<feature type="compositionally biased region" description="Low complexity" evidence="1">
    <location>
        <begin position="34"/>
        <end position="74"/>
    </location>
</feature>
<evidence type="ECO:0000313" key="3">
    <source>
        <dbReference type="Proteomes" id="UP000238479"/>
    </source>
</evidence>